<feature type="compositionally biased region" description="Acidic residues" evidence="1">
    <location>
        <begin position="239"/>
        <end position="274"/>
    </location>
</feature>
<dbReference type="STRING" id="180088.A0A1J8Q8W0"/>
<feature type="compositionally biased region" description="Basic and acidic residues" evidence="1">
    <location>
        <begin position="198"/>
        <end position="219"/>
    </location>
</feature>
<dbReference type="Proteomes" id="UP000183567">
    <property type="component" value="Unassembled WGS sequence"/>
</dbReference>
<accession>A0A1J8Q8W0</accession>
<feature type="region of interest" description="Disordered" evidence="1">
    <location>
        <begin position="147"/>
        <end position="173"/>
    </location>
</feature>
<evidence type="ECO:0000313" key="3">
    <source>
        <dbReference type="Proteomes" id="UP000183567"/>
    </source>
</evidence>
<organism evidence="2 3">
    <name type="scientific">Rhizopogon vesiculosus</name>
    <dbReference type="NCBI Taxonomy" id="180088"/>
    <lineage>
        <taxon>Eukaryota</taxon>
        <taxon>Fungi</taxon>
        <taxon>Dikarya</taxon>
        <taxon>Basidiomycota</taxon>
        <taxon>Agaricomycotina</taxon>
        <taxon>Agaricomycetes</taxon>
        <taxon>Agaricomycetidae</taxon>
        <taxon>Boletales</taxon>
        <taxon>Suillineae</taxon>
        <taxon>Rhizopogonaceae</taxon>
        <taxon>Rhizopogon</taxon>
    </lineage>
</organism>
<dbReference type="AlphaFoldDB" id="A0A1J8Q8W0"/>
<dbReference type="EMBL" id="LVVM01001643">
    <property type="protein sequence ID" value="OJA18094.1"/>
    <property type="molecule type" value="Genomic_DNA"/>
</dbReference>
<keyword evidence="3" id="KW-1185">Reference proteome</keyword>
<evidence type="ECO:0000313" key="2">
    <source>
        <dbReference type="EMBL" id="OJA18094.1"/>
    </source>
</evidence>
<sequence length="330" mass="36664">MSIRRKSTTHDLATLRLHPDGSRVQQSSVNRKLRKARSTVSDIRGNWIARDAGGRADVSKTRTRTATAGAQAQDGDGEIFDIHLSDDLGEEGLTTRTNAKGKQKATESDAEDSSGGRTGKDSRARKRLGFTQDLSFLAPSPFRFTRESGLESELSSEDNSSSESASEAVKITLPDPSPELLKCIHHFASRYYQEKGVLSDRSRDHRGERKARQSKKGEANIHYQTTTKPALWTRHSSLDGDDDDDDDDDHDDEWEDEDDDEMEDEDMEDAEEGEGASRQEGHLKDMYKALDGSALVAIGIILQEQIAHTMTAGFSSSHSRRVQRRDDPAE</sequence>
<feature type="region of interest" description="Disordered" evidence="1">
    <location>
        <begin position="198"/>
        <end position="284"/>
    </location>
</feature>
<feature type="compositionally biased region" description="Low complexity" evidence="1">
    <location>
        <begin position="64"/>
        <end position="74"/>
    </location>
</feature>
<feature type="region of interest" description="Disordered" evidence="1">
    <location>
        <begin position="51"/>
        <end position="126"/>
    </location>
</feature>
<evidence type="ECO:0000256" key="1">
    <source>
        <dbReference type="SAM" id="MobiDB-lite"/>
    </source>
</evidence>
<feature type="compositionally biased region" description="Low complexity" evidence="1">
    <location>
        <begin position="151"/>
        <end position="167"/>
    </location>
</feature>
<reference evidence="2 3" key="1">
    <citation type="submission" date="2016-03" db="EMBL/GenBank/DDBJ databases">
        <title>Comparative genomics of the ectomycorrhizal sister species Rhizopogon vinicolor and Rhizopogon vesiculosus (Basidiomycota: Boletales) reveals a divergence of the mating type B locus.</title>
        <authorList>
            <person name="Mujic A.B."/>
            <person name="Kuo A."/>
            <person name="Tritt A."/>
            <person name="Lipzen A."/>
            <person name="Chen C."/>
            <person name="Johnson J."/>
            <person name="Sharma A."/>
            <person name="Barry K."/>
            <person name="Grigoriev I.V."/>
            <person name="Spatafora J.W."/>
        </authorList>
    </citation>
    <scope>NUCLEOTIDE SEQUENCE [LARGE SCALE GENOMIC DNA]</scope>
    <source>
        <strain evidence="2 3">AM-OR11-056</strain>
    </source>
</reference>
<feature type="compositionally biased region" description="Basic and acidic residues" evidence="1">
    <location>
        <begin position="275"/>
        <end position="284"/>
    </location>
</feature>
<comment type="caution">
    <text evidence="2">The sequence shown here is derived from an EMBL/GenBank/DDBJ whole genome shotgun (WGS) entry which is preliminary data.</text>
</comment>
<name>A0A1J8Q8W0_9AGAM</name>
<gene>
    <name evidence="2" type="ORF">AZE42_04178</name>
</gene>
<dbReference type="OrthoDB" id="2565191at2759"/>
<protein>
    <submittedName>
        <fullName evidence="2">Uncharacterized protein</fullName>
    </submittedName>
</protein>
<feature type="region of interest" description="Disordered" evidence="1">
    <location>
        <begin position="310"/>
        <end position="330"/>
    </location>
</feature>
<proteinExistence type="predicted"/>